<dbReference type="InterPro" id="IPR013783">
    <property type="entry name" value="Ig-like_fold"/>
</dbReference>
<evidence type="ECO:0000256" key="9">
    <source>
        <dbReference type="ARBA" id="ARBA00022968"/>
    </source>
</evidence>
<dbReference type="Gene3D" id="2.60.40.10">
    <property type="entry name" value="Immunoglobulins"/>
    <property type="match status" value="1"/>
</dbReference>
<dbReference type="VEuPathDB" id="FungiDB:I7I50_10059"/>
<evidence type="ECO:0000256" key="13">
    <source>
        <dbReference type="ARBA" id="ARBA00023277"/>
    </source>
</evidence>
<dbReference type="GeneID" id="69035889"/>
<comment type="similarity">
    <text evidence="4">Belongs to the glycosyl hydrolase 3 family.</text>
</comment>
<dbReference type="GO" id="GO:0005886">
    <property type="term" value="C:plasma membrane"/>
    <property type="evidence" value="ECO:0007669"/>
    <property type="project" value="UniProtKB-SubCell"/>
</dbReference>
<dbReference type="PANTHER" id="PTHR42715">
    <property type="entry name" value="BETA-GLUCOSIDASE"/>
    <property type="match status" value="1"/>
</dbReference>
<dbReference type="InterPro" id="IPR036962">
    <property type="entry name" value="Glyco_hydro_3_N_sf"/>
</dbReference>
<comment type="subcellular location">
    <subcellularLocation>
        <location evidence="2">Cell membrane</location>
        <topology evidence="2">Single-pass type II membrane protein</topology>
    </subcellularLocation>
</comment>
<keyword evidence="8 23" id="KW-0378">Hydrolase</keyword>
<dbReference type="SUPFAM" id="SSF52279">
    <property type="entry name" value="Beta-D-glucan exohydrolase, C-terminal domain"/>
    <property type="match status" value="1"/>
</dbReference>
<sequence length="1020" mass="111020">MGSPALVPVPTPVTTAQASRPSIDIGTVTVSEALAINKQNLFVAQVVQTTEGVTYRSPPYLLPPFPHLSSYISTSMLFADTKHAASATINVSGCKDKDKTTRITSAKWWTRRRILLLLALPLGIVVCVLVIVLPVLRAKRIIGPKVQQPEEPGHQGIKTRDGLSRPWYPSPPGGTVESWAESYRKAQELVNRMSLLEKVNITSGIGWQMGLCVGNTGVRFAENISAFPAGVTVAATWNRDLMYRRGFAHGKEARLKGINVLLGPVMGPIGVLPAAGRNWEGFGSDPVLQAVAAAETIRGIQDNGVIATAKHYVLNEQEHFRQEGEWGIPIAMSSNVDDRPLREVYVWPFAESVRAGVASVMCSYQMVNNSYACQNSLILNGILKDELGFQGFVQSDWLAQRSGVASALAGLDVSMPGDGLAWADGNPLWGHQLTRAVLNGSVPIDRLNDMTARVVAAWYQLKQDSWPKPPPYGNGGPNFSSWTRDKIGRLHQGSPGDNTEGIVNRYVDAQGEGNSSHGLLAREIAVEGIILLKNDNGFLPLSRDGPNAPDKKSHVGIYGEDAGAGNGPNFCDNRACNQGTLGSGWGSGAVEFPYLISPWKVISRAFNNQTTYVYGYLTNYQIQPEDMDDKDLCLVFANADSGEGFASWNDIRGDRNHLYLQKDSDDLVSQVASGCGGGNGNTVVIIHSVGPVIVESWIDLPGVKAVLLANLPGQESGNALADVLFGDVDASGRLPYTMGKNVSDYGPEAGVLYQSDDEIPQKNFSHGLYIDYRYFDAHNITPRYEFGYGLSYTTFTLSNLNLTTLKPKSPLPSPRPQGISPPSYNTTIPKAKSALFPKGFRILAKYIYPYLSSVNGIKKEPPYNYPEGYYQAQTPSPAGGGEGGNPSLFEPFVTVNVTVNNTGSRVGKEVVQVYVSFPERVFDVPILNNGSYNSTLMSYLNQTLATDNSTKPVDFPPRVLRNFVKVELNPGQAVNVSLSLTRKDLSFWSVVNQNWVMPVTGTFKVWVGRSSRDLQHMAEY</sequence>
<dbReference type="Pfam" id="PF14310">
    <property type="entry name" value="Fn3-like"/>
    <property type="match status" value="1"/>
</dbReference>
<dbReference type="SUPFAM" id="SSF51445">
    <property type="entry name" value="(Trans)glycosidases"/>
    <property type="match status" value="1"/>
</dbReference>
<evidence type="ECO:0000256" key="1">
    <source>
        <dbReference type="ARBA" id="ARBA00000448"/>
    </source>
</evidence>
<dbReference type="Proteomes" id="UP000001631">
    <property type="component" value="Unassembled WGS sequence"/>
</dbReference>
<name>C0NHQ1_AJECG</name>
<accession>C0NHQ1</accession>
<dbReference type="InterPro" id="IPR001764">
    <property type="entry name" value="Glyco_hydro_3_N"/>
</dbReference>
<evidence type="ECO:0000313" key="23">
    <source>
        <dbReference type="EMBL" id="EEH09336.1"/>
    </source>
</evidence>
<evidence type="ECO:0000256" key="16">
    <source>
        <dbReference type="ARBA" id="ARBA00024983"/>
    </source>
</evidence>
<comment type="pathway">
    <text evidence="3">Glycan metabolism; cellulose degradation.</text>
</comment>
<dbReference type="InterPro" id="IPR050288">
    <property type="entry name" value="Cellulose_deg_GH3"/>
</dbReference>
<evidence type="ECO:0000256" key="5">
    <source>
        <dbReference type="ARBA" id="ARBA00012744"/>
    </source>
</evidence>
<dbReference type="STRING" id="447093.C0NHQ1"/>
<keyword evidence="10 21" id="KW-1133">Transmembrane helix</keyword>
<keyword evidence="9" id="KW-0735">Signal-anchor</keyword>
<evidence type="ECO:0000256" key="17">
    <source>
        <dbReference type="ARBA" id="ARBA00039576"/>
    </source>
</evidence>
<keyword evidence="7 21" id="KW-0812">Transmembrane</keyword>
<gene>
    <name evidence="23" type="ORF">HCBG_02873</name>
</gene>
<keyword evidence="12" id="KW-0325">Glycoprotein</keyword>
<dbReference type="HOGENOM" id="CLU_004542_2_0_1"/>
<keyword evidence="24" id="KW-1185">Reference proteome</keyword>
<dbReference type="GO" id="GO:0009251">
    <property type="term" value="P:glucan catabolic process"/>
    <property type="evidence" value="ECO:0007669"/>
    <property type="project" value="TreeGrafter"/>
</dbReference>
<evidence type="ECO:0000256" key="15">
    <source>
        <dbReference type="ARBA" id="ARBA00023326"/>
    </source>
</evidence>
<evidence type="ECO:0000256" key="7">
    <source>
        <dbReference type="ARBA" id="ARBA00022692"/>
    </source>
</evidence>
<dbReference type="PANTHER" id="PTHR42715:SF20">
    <property type="entry name" value="BETA-GLUCOSIDASE E-RELATED"/>
    <property type="match status" value="1"/>
</dbReference>
<evidence type="ECO:0000256" key="4">
    <source>
        <dbReference type="ARBA" id="ARBA00005336"/>
    </source>
</evidence>
<evidence type="ECO:0000256" key="11">
    <source>
        <dbReference type="ARBA" id="ARBA00023136"/>
    </source>
</evidence>
<dbReference type="SMART" id="SM01217">
    <property type="entry name" value="Fn3_like"/>
    <property type="match status" value="1"/>
</dbReference>
<dbReference type="InterPro" id="IPR036881">
    <property type="entry name" value="Glyco_hydro_3_C_sf"/>
</dbReference>
<dbReference type="EC" id="3.2.1.21" evidence="5"/>
<protein>
    <recommendedName>
        <fullName evidence="17">Probable beta-glucosidase E</fullName>
        <ecNumber evidence="5">3.2.1.21</ecNumber>
    </recommendedName>
    <alternativeName>
        <fullName evidence="18">Beta-D-glucoside glucohydrolase E</fullName>
    </alternativeName>
    <alternativeName>
        <fullName evidence="19">Cellobiase E</fullName>
    </alternativeName>
    <alternativeName>
        <fullName evidence="20">Gentiobiase E</fullName>
    </alternativeName>
</protein>
<evidence type="ECO:0000256" key="19">
    <source>
        <dbReference type="ARBA" id="ARBA00041599"/>
    </source>
</evidence>
<feature type="domain" description="Fibronectin type III-like" evidence="22">
    <location>
        <begin position="909"/>
        <end position="1011"/>
    </location>
</feature>
<evidence type="ECO:0000259" key="22">
    <source>
        <dbReference type="SMART" id="SM01217"/>
    </source>
</evidence>
<evidence type="ECO:0000256" key="8">
    <source>
        <dbReference type="ARBA" id="ARBA00022801"/>
    </source>
</evidence>
<evidence type="ECO:0000256" key="12">
    <source>
        <dbReference type="ARBA" id="ARBA00023180"/>
    </source>
</evidence>
<comment type="catalytic activity">
    <reaction evidence="1">
        <text>Hydrolysis of terminal, non-reducing beta-D-glucosyl residues with release of beta-D-glucose.</text>
        <dbReference type="EC" id="3.2.1.21"/>
    </reaction>
</comment>
<evidence type="ECO:0000256" key="3">
    <source>
        <dbReference type="ARBA" id="ARBA00004987"/>
    </source>
</evidence>
<dbReference type="Gene3D" id="3.20.20.300">
    <property type="entry name" value="Glycoside hydrolase, family 3, N-terminal domain"/>
    <property type="match status" value="1"/>
</dbReference>
<dbReference type="FunFam" id="3.20.20.300:FF:000002">
    <property type="entry name" value="Probable beta-glucosidase"/>
    <property type="match status" value="1"/>
</dbReference>
<evidence type="ECO:0000256" key="14">
    <source>
        <dbReference type="ARBA" id="ARBA00023295"/>
    </source>
</evidence>
<evidence type="ECO:0000313" key="24">
    <source>
        <dbReference type="Proteomes" id="UP000001631"/>
    </source>
</evidence>
<keyword evidence="13" id="KW-0119">Carbohydrate metabolism</keyword>
<comment type="function">
    <text evidence="16">Beta-glucosidases are one of a number of cellulolytic enzymes involved in the degradation of cellulosic biomass. Catalyzes the last step releasing glucose from the inhibitory cellobiose.</text>
</comment>
<evidence type="ECO:0000256" key="21">
    <source>
        <dbReference type="SAM" id="Phobius"/>
    </source>
</evidence>
<dbReference type="PRINTS" id="PR00133">
    <property type="entry name" value="GLHYDRLASE3"/>
</dbReference>
<feature type="transmembrane region" description="Helical" evidence="21">
    <location>
        <begin position="114"/>
        <end position="136"/>
    </location>
</feature>
<dbReference type="AlphaFoldDB" id="C0NHQ1"/>
<dbReference type="EMBL" id="GG663365">
    <property type="protein sequence ID" value="EEH09336.1"/>
    <property type="molecule type" value="Genomic_DNA"/>
</dbReference>
<evidence type="ECO:0000256" key="20">
    <source>
        <dbReference type="ARBA" id="ARBA00041811"/>
    </source>
</evidence>
<dbReference type="FunFam" id="3.40.50.1700:FF:000003">
    <property type="entry name" value="Probable beta-glucosidase"/>
    <property type="match status" value="1"/>
</dbReference>
<dbReference type="InterPro" id="IPR017853">
    <property type="entry name" value="GH"/>
</dbReference>
<reference evidence="23" key="1">
    <citation type="submission" date="2009-02" db="EMBL/GenBank/DDBJ databases">
        <title>The Genome Sequence of Ajellomyces capsulatus strain G186AR.</title>
        <authorList>
            <consortium name="The Broad Institute Genome Sequencing Platform"/>
            <person name="Champion M."/>
            <person name="Cuomo C."/>
            <person name="Ma L.-J."/>
            <person name="Henn M.R."/>
            <person name="Sil A."/>
            <person name="Goldman B."/>
            <person name="Young S.K."/>
            <person name="Kodira C.D."/>
            <person name="Zeng Q."/>
            <person name="Koehrsen M."/>
            <person name="Alvarado L."/>
            <person name="Berlin A."/>
            <person name="Borenstein D."/>
            <person name="Chen Z."/>
            <person name="Engels R."/>
            <person name="Freedman E."/>
            <person name="Gellesch M."/>
            <person name="Goldberg J."/>
            <person name="Griggs A."/>
            <person name="Gujja S."/>
            <person name="Heiman D."/>
            <person name="Hepburn T."/>
            <person name="Howarth C."/>
            <person name="Jen D."/>
            <person name="Larson L."/>
            <person name="Lewis B."/>
            <person name="Mehta T."/>
            <person name="Park D."/>
            <person name="Pearson M."/>
            <person name="Roberts A."/>
            <person name="Saif S."/>
            <person name="Shea T."/>
            <person name="Shenoy N."/>
            <person name="Sisk P."/>
            <person name="Stolte C."/>
            <person name="Sykes S."/>
            <person name="Walk T."/>
            <person name="White J."/>
            <person name="Yandava C."/>
            <person name="Klein B."/>
            <person name="McEwen J.G."/>
            <person name="Puccia R."/>
            <person name="Goldman G.H."/>
            <person name="Felipe M.S."/>
            <person name="Nino-Vega G."/>
            <person name="San-Blas G."/>
            <person name="Taylor J."/>
            <person name="Mendoza L."/>
            <person name="Galagan J."/>
            <person name="Nusbaum C."/>
            <person name="Birren B."/>
        </authorList>
    </citation>
    <scope>NUCLEOTIDE SEQUENCE</scope>
    <source>
        <strain evidence="23">G186AR</strain>
    </source>
</reference>
<evidence type="ECO:0000256" key="2">
    <source>
        <dbReference type="ARBA" id="ARBA00004401"/>
    </source>
</evidence>
<keyword evidence="14" id="KW-0326">Glycosidase</keyword>
<organism evidence="23 24">
    <name type="scientific">Ajellomyces capsulatus (strain G186AR / H82 / ATCC MYA-2454 / RMSCC 2432)</name>
    <name type="common">Darling's disease fungus</name>
    <name type="synonym">Histoplasma capsulatum</name>
    <dbReference type="NCBI Taxonomy" id="447093"/>
    <lineage>
        <taxon>Eukaryota</taxon>
        <taxon>Fungi</taxon>
        <taxon>Dikarya</taxon>
        <taxon>Ascomycota</taxon>
        <taxon>Pezizomycotina</taxon>
        <taxon>Eurotiomycetes</taxon>
        <taxon>Eurotiomycetidae</taxon>
        <taxon>Onygenales</taxon>
        <taxon>Ajellomycetaceae</taxon>
        <taxon>Histoplasma</taxon>
    </lineage>
</organism>
<dbReference type="Pfam" id="PF00933">
    <property type="entry name" value="Glyco_hydro_3"/>
    <property type="match status" value="1"/>
</dbReference>
<dbReference type="InterPro" id="IPR002772">
    <property type="entry name" value="Glyco_hydro_3_C"/>
</dbReference>
<proteinExistence type="inferred from homology"/>
<keyword evidence="15" id="KW-0624">Polysaccharide degradation</keyword>
<evidence type="ECO:0000256" key="6">
    <source>
        <dbReference type="ARBA" id="ARBA00022475"/>
    </source>
</evidence>
<dbReference type="InterPro" id="IPR026891">
    <property type="entry name" value="Fn3-like"/>
</dbReference>
<evidence type="ECO:0000256" key="18">
    <source>
        <dbReference type="ARBA" id="ARBA00041269"/>
    </source>
</evidence>
<keyword evidence="11 21" id="KW-0472">Membrane</keyword>
<dbReference type="GO" id="GO:0008422">
    <property type="term" value="F:beta-glucosidase activity"/>
    <property type="evidence" value="ECO:0007669"/>
    <property type="project" value="UniProtKB-EC"/>
</dbReference>
<dbReference type="RefSeq" id="XP_045289817.1">
    <property type="nucleotide sequence ID" value="XM_045429922.1"/>
</dbReference>
<keyword evidence="6" id="KW-1003">Cell membrane</keyword>
<evidence type="ECO:0000256" key="10">
    <source>
        <dbReference type="ARBA" id="ARBA00022989"/>
    </source>
</evidence>
<dbReference type="Pfam" id="PF01915">
    <property type="entry name" value="Glyco_hydro_3_C"/>
    <property type="match status" value="1"/>
</dbReference>
<dbReference type="Gene3D" id="3.40.50.1700">
    <property type="entry name" value="Glycoside hydrolase family 3 C-terminal domain"/>
    <property type="match status" value="1"/>
</dbReference>
<dbReference type="InParanoid" id="C0NHQ1"/>